<evidence type="ECO:0000256" key="3">
    <source>
        <dbReference type="ARBA" id="ARBA00022801"/>
    </source>
</evidence>
<dbReference type="PROSITE" id="PS51892">
    <property type="entry name" value="SUBTILASE"/>
    <property type="match status" value="1"/>
</dbReference>
<dbReference type="InterPro" id="IPR036852">
    <property type="entry name" value="Peptidase_S8/S53_dom_sf"/>
</dbReference>
<sequence length="284" mass="30841">TWDTWPTTKQDYDLYLYDSDFNLVASSTNAQTGTQPPTEKVVYTPSHYGTYNIMIHKFSATGNEELKLFTFNCDLQYHTPAHSLWPPADATGVMSAGAIDQANWETGPQESYSSQGPTNDGRVKPDISGPDGVSRYVNGSVGRGYGTSYAAPHVAGAASLLLSRYPAYTADQLKLTLENWAVDMGTPGKDDIYGYGRLMLEFIPGTPPNLSWTGEPNYISDGLDPEIGTSSTNFTYRVKYSDEDNDPPASGFPKVHILKGGSEISGSPFTMDEVDSGDTTYSDG</sequence>
<evidence type="ECO:0000259" key="6">
    <source>
        <dbReference type="Pfam" id="PF00082"/>
    </source>
</evidence>
<dbReference type="PROSITE" id="PS00138">
    <property type="entry name" value="SUBTILASE_SER"/>
    <property type="match status" value="1"/>
</dbReference>
<dbReference type="Pfam" id="PF00082">
    <property type="entry name" value="Peptidase_S8"/>
    <property type="match status" value="1"/>
</dbReference>
<name>X1D3Z4_9ZZZZ</name>
<feature type="region of interest" description="Disordered" evidence="5">
    <location>
        <begin position="241"/>
        <end position="284"/>
    </location>
</feature>
<dbReference type="InterPro" id="IPR023828">
    <property type="entry name" value="Peptidase_S8_Ser-AS"/>
</dbReference>
<dbReference type="InterPro" id="IPR050131">
    <property type="entry name" value="Peptidase_S8_subtilisin-like"/>
</dbReference>
<feature type="domain" description="Peptidase S8/S53" evidence="6">
    <location>
        <begin position="58"/>
        <end position="196"/>
    </location>
</feature>
<feature type="non-terminal residue" evidence="7">
    <location>
        <position position="284"/>
    </location>
</feature>
<dbReference type="AlphaFoldDB" id="X1D3Z4"/>
<feature type="non-terminal residue" evidence="7">
    <location>
        <position position="1"/>
    </location>
</feature>
<keyword evidence="4" id="KW-0720">Serine protease</keyword>
<dbReference type="SUPFAM" id="SSF52743">
    <property type="entry name" value="Subtilisin-like"/>
    <property type="match status" value="1"/>
</dbReference>
<dbReference type="EMBL" id="BART01024304">
    <property type="protein sequence ID" value="GAH02955.1"/>
    <property type="molecule type" value="Genomic_DNA"/>
</dbReference>
<gene>
    <name evidence="7" type="ORF">S01H4_43951</name>
</gene>
<feature type="compositionally biased region" description="Polar residues" evidence="5">
    <location>
        <begin position="105"/>
        <end position="118"/>
    </location>
</feature>
<evidence type="ECO:0000256" key="5">
    <source>
        <dbReference type="SAM" id="MobiDB-lite"/>
    </source>
</evidence>
<evidence type="ECO:0000313" key="7">
    <source>
        <dbReference type="EMBL" id="GAH02955.1"/>
    </source>
</evidence>
<proteinExistence type="inferred from homology"/>
<dbReference type="GO" id="GO:0004252">
    <property type="term" value="F:serine-type endopeptidase activity"/>
    <property type="evidence" value="ECO:0007669"/>
    <property type="project" value="InterPro"/>
</dbReference>
<dbReference type="InterPro" id="IPR000209">
    <property type="entry name" value="Peptidase_S8/S53_dom"/>
</dbReference>
<accession>X1D3Z4</accession>
<feature type="region of interest" description="Disordered" evidence="5">
    <location>
        <begin position="105"/>
        <end position="132"/>
    </location>
</feature>
<keyword evidence="3" id="KW-0378">Hydrolase</keyword>
<dbReference type="PANTHER" id="PTHR43806:SF11">
    <property type="entry name" value="CEREVISIN-RELATED"/>
    <property type="match status" value="1"/>
</dbReference>
<reference evidence="7" key="1">
    <citation type="journal article" date="2014" name="Front. Microbiol.">
        <title>High frequency of phylogenetically diverse reductive dehalogenase-homologous genes in deep subseafloor sedimentary metagenomes.</title>
        <authorList>
            <person name="Kawai M."/>
            <person name="Futagami T."/>
            <person name="Toyoda A."/>
            <person name="Takaki Y."/>
            <person name="Nishi S."/>
            <person name="Hori S."/>
            <person name="Arai W."/>
            <person name="Tsubouchi T."/>
            <person name="Morono Y."/>
            <person name="Uchiyama I."/>
            <person name="Ito T."/>
            <person name="Fujiyama A."/>
            <person name="Inagaki F."/>
            <person name="Takami H."/>
        </authorList>
    </citation>
    <scope>NUCLEOTIDE SEQUENCE</scope>
    <source>
        <strain evidence="7">Expedition CK06-06</strain>
    </source>
</reference>
<evidence type="ECO:0000256" key="2">
    <source>
        <dbReference type="ARBA" id="ARBA00022670"/>
    </source>
</evidence>
<organism evidence="7">
    <name type="scientific">marine sediment metagenome</name>
    <dbReference type="NCBI Taxonomy" id="412755"/>
    <lineage>
        <taxon>unclassified sequences</taxon>
        <taxon>metagenomes</taxon>
        <taxon>ecological metagenomes</taxon>
    </lineage>
</organism>
<comment type="caution">
    <text evidence="7">The sequence shown here is derived from an EMBL/GenBank/DDBJ whole genome shotgun (WGS) entry which is preliminary data.</text>
</comment>
<dbReference type="PANTHER" id="PTHR43806">
    <property type="entry name" value="PEPTIDASE S8"/>
    <property type="match status" value="1"/>
</dbReference>
<keyword evidence="2" id="KW-0645">Protease</keyword>
<evidence type="ECO:0000256" key="4">
    <source>
        <dbReference type="ARBA" id="ARBA00022825"/>
    </source>
</evidence>
<dbReference type="GO" id="GO:0006508">
    <property type="term" value="P:proteolysis"/>
    <property type="evidence" value="ECO:0007669"/>
    <property type="project" value="UniProtKB-KW"/>
</dbReference>
<dbReference type="Gene3D" id="3.40.50.200">
    <property type="entry name" value="Peptidase S8/S53 domain"/>
    <property type="match status" value="1"/>
</dbReference>
<evidence type="ECO:0000256" key="1">
    <source>
        <dbReference type="ARBA" id="ARBA00011073"/>
    </source>
</evidence>
<protein>
    <recommendedName>
        <fullName evidence="6">Peptidase S8/S53 domain-containing protein</fullName>
    </recommendedName>
</protein>
<comment type="similarity">
    <text evidence="1">Belongs to the peptidase S8 family.</text>
</comment>